<gene>
    <name evidence="6" type="ORF">JOL62DRAFT_592909</name>
</gene>
<proteinExistence type="inferred from homology"/>
<feature type="domain" description="Fumarylacetoacetase-like C-terminal" evidence="5">
    <location>
        <begin position="131"/>
        <end position="225"/>
    </location>
</feature>
<dbReference type="Pfam" id="PF01557">
    <property type="entry name" value="FAA_hydrolase"/>
    <property type="match status" value="2"/>
</dbReference>
<dbReference type="Gene3D" id="3.40.50.1820">
    <property type="entry name" value="alpha/beta hydrolase"/>
    <property type="match status" value="1"/>
</dbReference>
<feature type="domain" description="Fumarylacetoacetase-like C-terminal" evidence="5">
    <location>
        <begin position="227"/>
        <end position="291"/>
    </location>
</feature>
<feature type="domain" description="AB hydrolase-1" evidence="4">
    <location>
        <begin position="325"/>
        <end position="436"/>
    </location>
</feature>
<feature type="region of interest" description="Disordered" evidence="3">
    <location>
        <begin position="44"/>
        <end position="63"/>
    </location>
</feature>
<name>A0ABR1N6V3_9PEZI</name>
<dbReference type="PANTHER" id="PTHR11820">
    <property type="entry name" value="ACYLPYRUVASE"/>
    <property type="match status" value="1"/>
</dbReference>
<dbReference type="SUPFAM" id="SSF56529">
    <property type="entry name" value="FAH"/>
    <property type="match status" value="1"/>
</dbReference>
<dbReference type="InterPro" id="IPR011234">
    <property type="entry name" value="Fumarylacetoacetase-like_C"/>
</dbReference>
<protein>
    <recommendedName>
        <fullName evidence="8">AB hydrolase-1 domain-containing protein</fullName>
    </recommendedName>
</protein>
<dbReference type="Pfam" id="PF00561">
    <property type="entry name" value="Abhydrolase_1"/>
    <property type="match status" value="1"/>
</dbReference>
<reference evidence="6 7" key="1">
    <citation type="submission" date="2024-04" db="EMBL/GenBank/DDBJ databases">
        <title>Phyllosticta paracitricarpa is synonymous to the EU quarantine fungus P. citricarpa based on phylogenomic analyses.</title>
        <authorList>
            <consortium name="Lawrence Berkeley National Laboratory"/>
            <person name="Van ingen-buijs V.A."/>
            <person name="Van westerhoven A.C."/>
            <person name="Haridas S."/>
            <person name="Skiadas P."/>
            <person name="Martin F."/>
            <person name="Groenewald J.Z."/>
            <person name="Crous P.W."/>
            <person name="Seidl M.F."/>
        </authorList>
    </citation>
    <scope>NUCLEOTIDE SEQUENCE [LARGE SCALE GENOMIC DNA]</scope>
    <source>
        <strain evidence="6 7">CBS 141358</strain>
    </source>
</reference>
<evidence type="ECO:0000259" key="4">
    <source>
        <dbReference type="Pfam" id="PF00561"/>
    </source>
</evidence>
<comment type="caution">
    <text evidence="6">The sequence shown here is derived from an EMBL/GenBank/DDBJ whole genome shotgun (WGS) entry which is preliminary data.</text>
</comment>
<accession>A0ABR1N6V3</accession>
<evidence type="ECO:0000313" key="7">
    <source>
        <dbReference type="Proteomes" id="UP001367316"/>
    </source>
</evidence>
<evidence type="ECO:0008006" key="8">
    <source>
        <dbReference type="Google" id="ProtNLM"/>
    </source>
</evidence>
<dbReference type="InterPro" id="IPR029058">
    <property type="entry name" value="AB_hydrolase_fold"/>
</dbReference>
<keyword evidence="7" id="KW-1185">Reference proteome</keyword>
<organism evidence="6 7">
    <name type="scientific">Phyllosticta paracitricarpa</name>
    <dbReference type="NCBI Taxonomy" id="2016321"/>
    <lineage>
        <taxon>Eukaryota</taxon>
        <taxon>Fungi</taxon>
        <taxon>Dikarya</taxon>
        <taxon>Ascomycota</taxon>
        <taxon>Pezizomycotina</taxon>
        <taxon>Dothideomycetes</taxon>
        <taxon>Dothideomycetes incertae sedis</taxon>
        <taxon>Botryosphaeriales</taxon>
        <taxon>Phyllostictaceae</taxon>
        <taxon>Phyllosticta</taxon>
    </lineage>
</organism>
<dbReference type="Proteomes" id="UP001367316">
    <property type="component" value="Unassembled WGS sequence"/>
</dbReference>
<keyword evidence="2" id="KW-0479">Metal-binding</keyword>
<evidence type="ECO:0000256" key="2">
    <source>
        <dbReference type="ARBA" id="ARBA00022723"/>
    </source>
</evidence>
<sequence length="553" mass="59954">MPTHQPRRRFELDNGPRTRPITALHRLPKHFRRAVRSNCPLSQQLHQTKTPPSRPCRQNTSPTSTLACVDPRLGVERIGHLDFETDSITPLTFKSGTPVASLYQVIEAGAERIEAPPSPRSVAGSRSESSVGKNCAEHAVEFDSSSYDSSDKVDQPMHPVIFTRRATAIVAHEVGIFAHPDFTQSLDYEGEIYLIVGKTGFRVSEEEAWDHVWGFPIINDVTARKRGPVAMSKDDLPEILRVQTKVNGELRRDVTTQDLIFSIPFLIKTISEGMTIRPGDVIATGTPAAVSTTGLGTLRNKVIDSPAEKVVSSFASVNQTKDAEAVVFLHDLGGSSECWMPLISAASMEKSHSLIVFDFEGHRLSPTSPASFFSVESFSKDLEELFTCARISPGAIIVARGFASLVALSFVSSNPGLVKKLVLISPPHLTLIEAARAHAKAGSILARTSGMLDVTREVTNPLALAALNLEIRGLDVEGYAKACCVFENASETLEFPSADVDAAVIFGEALASAALALHTDSIPHICHVQLPNVGRWAFFENPAGLARAVKELL</sequence>
<evidence type="ECO:0000256" key="3">
    <source>
        <dbReference type="SAM" id="MobiDB-lite"/>
    </source>
</evidence>
<comment type="similarity">
    <text evidence="1">Belongs to the FAH family.</text>
</comment>
<dbReference type="InterPro" id="IPR000073">
    <property type="entry name" value="AB_hydrolase_1"/>
</dbReference>
<evidence type="ECO:0000256" key="1">
    <source>
        <dbReference type="ARBA" id="ARBA00010211"/>
    </source>
</evidence>
<dbReference type="SUPFAM" id="SSF53474">
    <property type="entry name" value="alpha/beta-Hydrolases"/>
    <property type="match status" value="1"/>
</dbReference>
<dbReference type="PANTHER" id="PTHR11820:SF7">
    <property type="entry name" value="ACYLPYRUVASE FAHD1, MITOCHONDRIAL"/>
    <property type="match status" value="1"/>
</dbReference>
<dbReference type="Gene3D" id="3.90.850.10">
    <property type="entry name" value="Fumarylacetoacetase-like, C-terminal domain"/>
    <property type="match status" value="2"/>
</dbReference>
<dbReference type="EMBL" id="JBBPBF010000021">
    <property type="protein sequence ID" value="KAK7609759.1"/>
    <property type="molecule type" value="Genomic_DNA"/>
</dbReference>
<evidence type="ECO:0000259" key="5">
    <source>
        <dbReference type="Pfam" id="PF01557"/>
    </source>
</evidence>
<dbReference type="InterPro" id="IPR036663">
    <property type="entry name" value="Fumarylacetoacetase_C_sf"/>
</dbReference>
<evidence type="ECO:0000313" key="6">
    <source>
        <dbReference type="EMBL" id="KAK7609759.1"/>
    </source>
</evidence>